<evidence type="ECO:0000313" key="2">
    <source>
        <dbReference type="EMBL" id="KAF6843039.1"/>
    </source>
</evidence>
<feature type="transmembrane region" description="Helical" evidence="1">
    <location>
        <begin position="80"/>
        <end position="103"/>
    </location>
</feature>
<comment type="caution">
    <text evidence="2">The sequence shown here is derived from an EMBL/GenBank/DDBJ whole genome shotgun (WGS) entry which is preliminary data.</text>
</comment>
<feature type="transmembrane region" description="Helical" evidence="1">
    <location>
        <begin position="143"/>
        <end position="162"/>
    </location>
</feature>
<feature type="transmembrane region" description="Helical" evidence="1">
    <location>
        <begin position="223"/>
        <end position="243"/>
    </location>
</feature>
<feature type="transmembrane region" description="Helical" evidence="1">
    <location>
        <begin position="37"/>
        <end position="60"/>
    </location>
</feature>
<sequence>MVPNVLPSWARLALSIATLLSYVPQYHRLREQGRSDGLSLCYVAFGLASATEQLTLGVLLNFGSPRADAFVEDPATAGDWFNLGQLMVVWLCSLMLFVLYLAYSRRRDAWVFGSTVYALYLLVSLVPAVLLAIYPGARRARDLILLAHSLIFLPTSTVLFFAGAATQAREITRRRRSGPGGFSLPGLAAQAVAFAIVAISWVFRVQYPPYAPLWDGWYRLVGWPVVGNGAFALVQGLLLWVAIRLPEKEEEGELESRPLLQG</sequence>
<evidence type="ECO:0000256" key="1">
    <source>
        <dbReference type="SAM" id="Phobius"/>
    </source>
</evidence>
<keyword evidence="1" id="KW-0812">Transmembrane</keyword>
<keyword evidence="1" id="KW-0472">Membrane</keyword>
<organism evidence="2 3">
    <name type="scientific">Colletotrichum musicola</name>
    <dbReference type="NCBI Taxonomy" id="2175873"/>
    <lineage>
        <taxon>Eukaryota</taxon>
        <taxon>Fungi</taxon>
        <taxon>Dikarya</taxon>
        <taxon>Ascomycota</taxon>
        <taxon>Pezizomycotina</taxon>
        <taxon>Sordariomycetes</taxon>
        <taxon>Hypocreomycetidae</taxon>
        <taxon>Glomerellales</taxon>
        <taxon>Glomerellaceae</taxon>
        <taxon>Colletotrichum</taxon>
        <taxon>Colletotrichum orchidearum species complex</taxon>
    </lineage>
</organism>
<proteinExistence type="predicted"/>
<keyword evidence="1" id="KW-1133">Transmembrane helix</keyword>
<reference evidence="2" key="1">
    <citation type="journal article" date="2020" name="Phytopathology">
        <title>Genome Sequence Resources of Colletotrichum truncatum, C. plurivorum, C. musicola, and C. sojae: Four Species Pathogenic to Soybean (Glycine max).</title>
        <authorList>
            <person name="Rogerio F."/>
            <person name="Boufleur T.R."/>
            <person name="Ciampi-Guillardi M."/>
            <person name="Sukno S.A."/>
            <person name="Thon M.R."/>
            <person name="Massola Junior N.S."/>
            <person name="Baroncelli R."/>
        </authorList>
    </citation>
    <scope>NUCLEOTIDE SEQUENCE</scope>
    <source>
        <strain evidence="2">LFN0074</strain>
    </source>
</reference>
<dbReference type="OrthoDB" id="5139341at2759"/>
<dbReference type="AlphaFoldDB" id="A0A8H6NV85"/>
<gene>
    <name evidence="2" type="ORF">CMUS01_02535</name>
</gene>
<name>A0A8H6NV85_9PEZI</name>
<dbReference type="Proteomes" id="UP000639643">
    <property type="component" value="Unassembled WGS sequence"/>
</dbReference>
<accession>A0A8H6NV85</accession>
<protein>
    <submittedName>
        <fullName evidence="2">Pq loop repeat protein</fullName>
    </submittedName>
</protein>
<feature type="transmembrane region" description="Helical" evidence="1">
    <location>
        <begin position="115"/>
        <end position="137"/>
    </location>
</feature>
<dbReference type="EMBL" id="WIGM01000053">
    <property type="protein sequence ID" value="KAF6843039.1"/>
    <property type="molecule type" value="Genomic_DNA"/>
</dbReference>
<keyword evidence="3" id="KW-1185">Reference proteome</keyword>
<feature type="transmembrane region" description="Helical" evidence="1">
    <location>
        <begin position="182"/>
        <end position="203"/>
    </location>
</feature>
<evidence type="ECO:0000313" key="3">
    <source>
        <dbReference type="Proteomes" id="UP000639643"/>
    </source>
</evidence>